<keyword evidence="3" id="KW-1185">Reference proteome</keyword>
<evidence type="ECO:0000256" key="1">
    <source>
        <dbReference type="SAM" id="MobiDB-lite"/>
    </source>
</evidence>
<name>A0A558CZS2_9PSEU</name>
<organism evidence="2 3">
    <name type="scientific">Amycolatopsis rhizosphaerae</name>
    <dbReference type="NCBI Taxonomy" id="2053003"/>
    <lineage>
        <taxon>Bacteria</taxon>
        <taxon>Bacillati</taxon>
        <taxon>Actinomycetota</taxon>
        <taxon>Actinomycetes</taxon>
        <taxon>Pseudonocardiales</taxon>
        <taxon>Pseudonocardiaceae</taxon>
        <taxon>Amycolatopsis</taxon>
    </lineage>
</organism>
<accession>A0A558CZS2</accession>
<dbReference type="AlphaFoldDB" id="A0A558CZS2"/>
<reference evidence="2 3" key="2">
    <citation type="submission" date="2019-08" db="EMBL/GenBank/DDBJ databases">
        <title>Amycolatopsis acidicola sp. nov., isolated from peat swamp forest soil.</title>
        <authorList>
            <person name="Srisuk N."/>
        </authorList>
    </citation>
    <scope>NUCLEOTIDE SEQUENCE [LARGE SCALE GENOMIC DNA]</scope>
    <source>
        <strain evidence="2 3">TBRC 6029</strain>
    </source>
</reference>
<sequence length="160" mass="16886">MSWWDDVTFVVTGEQSTAVKAHWGQAFAGGPPPAGAPGGPAGGSGSAGVISMNREEMEDTLKRARDLLNEINQQLNSARFGANAKPYILENMAPPAQDPASVAATKAANNAGTYYYGHLRRQQAYLRTVIDKMSKALGETVQADQGAVDIVNKAGEGMYG</sequence>
<feature type="compositionally biased region" description="Gly residues" evidence="1">
    <location>
        <begin position="36"/>
        <end position="45"/>
    </location>
</feature>
<gene>
    <name evidence="2" type="ORF">FNH05_10560</name>
</gene>
<evidence type="ECO:0000313" key="2">
    <source>
        <dbReference type="EMBL" id="TVT54245.1"/>
    </source>
</evidence>
<proteinExistence type="predicted"/>
<reference evidence="2 3" key="1">
    <citation type="submission" date="2019-07" db="EMBL/GenBank/DDBJ databases">
        <authorList>
            <person name="Duangmal K."/>
            <person name="Teo W.F.A."/>
        </authorList>
    </citation>
    <scope>NUCLEOTIDE SEQUENCE [LARGE SCALE GENOMIC DNA]</scope>
    <source>
        <strain evidence="2 3">TBRC 6029</strain>
    </source>
</reference>
<feature type="region of interest" description="Disordered" evidence="1">
    <location>
        <begin position="26"/>
        <end position="45"/>
    </location>
</feature>
<protein>
    <submittedName>
        <fullName evidence="2">Uncharacterized protein</fullName>
    </submittedName>
</protein>
<evidence type="ECO:0000313" key="3">
    <source>
        <dbReference type="Proteomes" id="UP000320011"/>
    </source>
</evidence>
<dbReference type="RefSeq" id="WP_144587167.1">
    <property type="nucleotide sequence ID" value="NZ_VJWX01000074.1"/>
</dbReference>
<comment type="caution">
    <text evidence="2">The sequence shown here is derived from an EMBL/GenBank/DDBJ whole genome shotgun (WGS) entry which is preliminary data.</text>
</comment>
<dbReference type="Proteomes" id="UP000320011">
    <property type="component" value="Unassembled WGS sequence"/>
</dbReference>
<dbReference type="OrthoDB" id="3624267at2"/>
<dbReference type="EMBL" id="VJWX01000074">
    <property type="protein sequence ID" value="TVT54245.1"/>
    <property type="molecule type" value="Genomic_DNA"/>
</dbReference>